<dbReference type="AlphaFoldDB" id="A0A848MKK5"/>
<dbReference type="Pfam" id="PF00465">
    <property type="entry name" value="Fe-ADH"/>
    <property type="match status" value="1"/>
</dbReference>
<feature type="binding site" evidence="10">
    <location>
        <begin position="117"/>
        <end position="120"/>
    </location>
    <ligand>
        <name>NAD(+)</name>
        <dbReference type="ChEBI" id="CHEBI:57540"/>
    </ligand>
</feature>
<accession>A0A848MKK5</accession>
<evidence type="ECO:0000256" key="2">
    <source>
        <dbReference type="ARBA" id="ARBA00023002"/>
    </source>
</evidence>
<comment type="caution">
    <text evidence="12">The sequence shown here is derived from an EMBL/GenBank/DDBJ whole genome shotgun (WGS) entry which is preliminary data.</text>
</comment>
<evidence type="ECO:0000256" key="6">
    <source>
        <dbReference type="ARBA" id="ARBA00040132"/>
    </source>
</evidence>
<reference evidence="12 13" key="1">
    <citation type="submission" date="2020-01" db="EMBL/GenBank/DDBJ databases">
        <authorList>
            <person name="Lee S.D."/>
        </authorList>
    </citation>
    <scope>NUCLEOTIDE SEQUENCE [LARGE SCALE GENOMIC DNA]</scope>
    <source>
        <strain evidence="12 13">SAP-1</strain>
    </source>
</reference>
<evidence type="ECO:0000256" key="9">
    <source>
        <dbReference type="PIRSR" id="PIRSR000112-2"/>
    </source>
</evidence>
<evidence type="ECO:0000313" key="13">
    <source>
        <dbReference type="Proteomes" id="UP000585363"/>
    </source>
</evidence>
<evidence type="ECO:0000256" key="10">
    <source>
        <dbReference type="PIRSR" id="PIRSR000112-3"/>
    </source>
</evidence>
<feature type="binding site" evidence="10">
    <location>
        <position position="126"/>
    </location>
    <ligand>
        <name>NAD(+)</name>
        <dbReference type="ChEBI" id="CHEBI:57540"/>
    </ligand>
</feature>
<keyword evidence="2" id="KW-0560">Oxidoreductase</keyword>
<dbReference type="EC" id="1.1.1.6" evidence="5"/>
<dbReference type="InterPro" id="IPR001670">
    <property type="entry name" value="ADH_Fe/GldA"/>
</dbReference>
<feature type="binding site" evidence="9">
    <location>
        <position position="122"/>
    </location>
    <ligand>
        <name>glycerol</name>
        <dbReference type="ChEBI" id="CHEBI:17754"/>
    </ligand>
</feature>
<reference evidence="12 13" key="2">
    <citation type="submission" date="2020-06" db="EMBL/GenBank/DDBJ databases">
        <title>Polyphasic characterization of a Rahnella strain isolated from tree sap.</title>
        <authorList>
            <person name="Kim I.S."/>
        </authorList>
    </citation>
    <scope>NUCLEOTIDE SEQUENCE [LARGE SCALE GENOMIC DNA]</scope>
    <source>
        <strain evidence="12 13">SAP-1</strain>
    </source>
</reference>
<keyword evidence="1 8" id="KW-0479">Metal-binding</keyword>
<keyword evidence="13" id="KW-1185">Reference proteome</keyword>
<dbReference type="Gene3D" id="3.40.50.1970">
    <property type="match status" value="1"/>
</dbReference>
<comment type="cofactor">
    <cofactor evidence="8">
        <name>Zn(2+)</name>
        <dbReference type="ChEBI" id="CHEBI:29105"/>
    </cofactor>
    <text evidence="8">Binds 1 zinc ion per subunit.</text>
</comment>
<comment type="catalytic activity">
    <reaction evidence="7">
        <text>glycerol + NAD(+) = dihydroxyacetone + NADH + H(+)</text>
        <dbReference type="Rhea" id="RHEA:13769"/>
        <dbReference type="ChEBI" id="CHEBI:15378"/>
        <dbReference type="ChEBI" id="CHEBI:16016"/>
        <dbReference type="ChEBI" id="CHEBI:17754"/>
        <dbReference type="ChEBI" id="CHEBI:57540"/>
        <dbReference type="ChEBI" id="CHEBI:57945"/>
        <dbReference type="EC" id="1.1.1.6"/>
    </reaction>
</comment>
<dbReference type="CDD" id="cd08170">
    <property type="entry name" value="GlyDH"/>
    <property type="match status" value="1"/>
</dbReference>
<organism evidence="12 13">
    <name type="scientific">Rouxiella aceris</name>
    <dbReference type="NCBI Taxonomy" id="2703884"/>
    <lineage>
        <taxon>Bacteria</taxon>
        <taxon>Pseudomonadati</taxon>
        <taxon>Pseudomonadota</taxon>
        <taxon>Gammaproteobacteria</taxon>
        <taxon>Enterobacterales</taxon>
        <taxon>Yersiniaceae</taxon>
        <taxon>Rouxiella</taxon>
    </lineage>
</organism>
<dbReference type="GO" id="GO:0046872">
    <property type="term" value="F:metal ion binding"/>
    <property type="evidence" value="ECO:0007669"/>
    <property type="project" value="UniProtKB-KW"/>
</dbReference>
<feature type="binding site" evidence="8">
    <location>
        <position position="273"/>
    </location>
    <ligand>
        <name>glycerol</name>
        <dbReference type="ChEBI" id="CHEBI:17754"/>
    </ligand>
</feature>
<evidence type="ECO:0000256" key="3">
    <source>
        <dbReference type="ARBA" id="ARBA00023027"/>
    </source>
</evidence>
<feature type="binding site" evidence="10">
    <location>
        <begin position="95"/>
        <end position="99"/>
    </location>
    <ligand>
        <name>NAD(+)</name>
        <dbReference type="ChEBI" id="CHEBI:57540"/>
    </ligand>
</feature>
<dbReference type="Proteomes" id="UP000585363">
    <property type="component" value="Unassembled WGS sequence"/>
</dbReference>
<dbReference type="GO" id="GO:0008888">
    <property type="term" value="F:glycerol dehydrogenase (NAD+) activity"/>
    <property type="evidence" value="ECO:0007669"/>
    <property type="project" value="UniProtKB-EC"/>
</dbReference>
<dbReference type="GO" id="GO:0005829">
    <property type="term" value="C:cytosol"/>
    <property type="evidence" value="ECO:0007669"/>
    <property type="project" value="TreeGrafter"/>
</dbReference>
<dbReference type="Gene3D" id="1.20.1090.10">
    <property type="entry name" value="Dehydroquinate synthase-like - alpha domain"/>
    <property type="match status" value="1"/>
</dbReference>
<feature type="binding site" evidence="10">
    <location>
        <position position="38"/>
    </location>
    <ligand>
        <name>NAD(+)</name>
        <dbReference type="ChEBI" id="CHEBI:57540"/>
    </ligand>
</feature>
<feature type="binding site" evidence="10">
    <location>
        <position position="132"/>
    </location>
    <ligand>
        <name>NAD(+)</name>
        <dbReference type="ChEBI" id="CHEBI:57540"/>
    </ligand>
</feature>
<dbReference type="NCBIfam" id="NF006941">
    <property type="entry name" value="PRK09423.1"/>
    <property type="match status" value="1"/>
</dbReference>
<feature type="binding site" evidence="8">
    <location>
        <position position="255"/>
    </location>
    <ligand>
        <name>glycerol</name>
        <dbReference type="ChEBI" id="CHEBI:17754"/>
    </ligand>
</feature>
<evidence type="ECO:0000256" key="5">
    <source>
        <dbReference type="ARBA" id="ARBA00039147"/>
    </source>
</evidence>
<feature type="binding site" evidence="8">
    <location>
        <position position="172"/>
    </location>
    <ligand>
        <name>glycerol</name>
        <dbReference type="ChEBI" id="CHEBI:17754"/>
    </ligand>
</feature>
<evidence type="ECO:0000256" key="8">
    <source>
        <dbReference type="PIRSR" id="PIRSR000112-1"/>
    </source>
</evidence>
<dbReference type="PIRSF" id="PIRSF000112">
    <property type="entry name" value="Glycerol_dehydrogenase"/>
    <property type="match status" value="1"/>
</dbReference>
<evidence type="ECO:0000256" key="4">
    <source>
        <dbReference type="ARBA" id="ARBA00037918"/>
    </source>
</evidence>
<evidence type="ECO:0000256" key="7">
    <source>
        <dbReference type="ARBA" id="ARBA00049006"/>
    </source>
</evidence>
<protein>
    <recommendedName>
        <fullName evidence="6">Glycerol dehydrogenase</fullName>
        <ecNumber evidence="5">1.1.1.6</ecNumber>
    </recommendedName>
</protein>
<comment type="pathway">
    <text evidence="4">Polyol metabolism; glycerol fermentation; glycerone phosphate from glycerol (oxidative route): step 1/2.</text>
</comment>
<proteinExistence type="predicted"/>
<keyword evidence="3 10" id="KW-0520">NAD</keyword>
<dbReference type="EMBL" id="JAADJU010000005">
    <property type="protein sequence ID" value="NMP27600.1"/>
    <property type="molecule type" value="Genomic_DNA"/>
</dbReference>
<dbReference type="PANTHER" id="PTHR43616:SF5">
    <property type="entry name" value="GLYCEROL DEHYDROGENASE 1"/>
    <property type="match status" value="1"/>
</dbReference>
<dbReference type="SUPFAM" id="SSF56796">
    <property type="entry name" value="Dehydroquinate synthase-like"/>
    <property type="match status" value="1"/>
</dbReference>
<sequence>MSKFIFSSPRKYVQGSGVLDELGDYLPALGGKSFLIADDMVWGIVGERVRASLDKANVDFCYERFNGEASSNEITRLAAIARQQGTQVVVGLGGGKTLDTVKAIADELKQNVVIVPTVASTDAPCSALSVIYTDEGIFDTYRFYNKNPDLVLVDTHVCAQAPVRLFASGIADGLATFVEAQAVLRSHSSSMVGGAPTIAGMAIAEACEKTLLTYGYGAYTAVEQKLVTPAVEAVVEANTLLSGLGFENAGLAGAHAIHNGFTAIKGDIHHLTHGEKVAYGTLTQMVLEQRPDEEIAKYVRFYRSINMPTTLKEMHLDKESYENLVKVGALAGGKGDTLGNLNPHLSAEDVANAILAVDAFSRSVLVA</sequence>
<dbReference type="InterPro" id="IPR016205">
    <property type="entry name" value="Glycerol_DH"/>
</dbReference>
<name>A0A848MKK5_9GAMM</name>
<feature type="binding site" evidence="10">
    <location>
        <position position="128"/>
    </location>
    <ligand>
        <name>NAD(+)</name>
        <dbReference type="ChEBI" id="CHEBI:57540"/>
    </ligand>
</feature>
<keyword evidence="8" id="KW-0862">Zinc</keyword>
<dbReference type="PANTHER" id="PTHR43616">
    <property type="entry name" value="GLYCEROL DEHYDROGENASE"/>
    <property type="match status" value="1"/>
</dbReference>
<evidence type="ECO:0000259" key="11">
    <source>
        <dbReference type="Pfam" id="PF00465"/>
    </source>
</evidence>
<evidence type="ECO:0000256" key="1">
    <source>
        <dbReference type="ARBA" id="ARBA00022723"/>
    </source>
</evidence>
<feature type="domain" description="Alcohol dehydrogenase iron-type/glycerol dehydrogenase GldA" evidence="11">
    <location>
        <begin position="9"/>
        <end position="155"/>
    </location>
</feature>
<dbReference type="RefSeq" id="WP_169403297.1">
    <property type="nucleotide sequence ID" value="NZ_JAADJU010000005.1"/>
</dbReference>
<evidence type="ECO:0000313" key="12">
    <source>
        <dbReference type="EMBL" id="NMP27600.1"/>
    </source>
</evidence>
<gene>
    <name evidence="12" type="ORF">GW590_12100</name>
</gene>